<feature type="compositionally biased region" description="Pro residues" evidence="1">
    <location>
        <begin position="336"/>
        <end position="354"/>
    </location>
</feature>
<dbReference type="GO" id="GO:0051118">
    <property type="term" value="F:glucan endo-1,3-alpha-glucosidase activity"/>
    <property type="evidence" value="ECO:0007669"/>
    <property type="project" value="InterPro"/>
</dbReference>
<reference evidence="4" key="1">
    <citation type="journal article" date="2012" name="Science">
        <title>The Paleozoic origin of enzymatic lignin decomposition reconstructed from 31 fungal genomes.</title>
        <authorList>
            <person name="Floudas D."/>
            <person name="Binder M."/>
            <person name="Riley R."/>
            <person name="Barry K."/>
            <person name="Blanchette R.A."/>
            <person name="Henrissat B."/>
            <person name="Martinez A.T."/>
            <person name="Otillar R."/>
            <person name="Spatafora J.W."/>
            <person name="Yadav J.S."/>
            <person name="Aerts A."/>
            <person name="Benoit I."/>
            <person name="Boyd A."/>
            <person name="Carlson A."/>
            <person name="Copeland A."/>
            <person name="Coutinho P.M."/>
            <person name="de Vries R.P."/>
            <person name="Ferreira P."/>
            <person name="Findley K."/>
            <person name="Foster B."/>
            <person name="Gaskell J."/>
            <person name="Glotzer D."/>
            <person name="Gorecki P."/>
            <person name="Heitman J."/>
            <person name="Hesse C."/>
            <person name="Hori C."/>
            <person name="Igarashi K."/>
            <person name="Jurgens J.A."/>
            <person name="Kallen N."/>
            <person name="Kersten P."/>
            <person name="Kohler A."/>
            <person name="Kuees U."/>
            <person name="Kumar T.K.A."/>
            <person name="Kuo A."/>
            <person name="LaButti K."/>
            <person name="Larrondo L.F."/>
            <person name="Lindquist E."/>
            <person name="Ling A."/>
            <person name="Lombard V."/>
            <person name="Lucas S."/>
            <person name="Lundell T."/>
            <person name="Martin R."/>
            <person name="McLaughlin D.J."/>
            <person name="Morgenstern I."/>
            <person name="Morin E."/>
            <person name="Murat C."/>
            <person name="Nagy L.G."/>
            <person name="Nolan M."/>
            <person name="Ohm R.A."/>
            <person name="Patyshakuliyeva A."/>
            <person name="Rokas A."/>
            <person name="Ruiz-Duenas F.J."/>
            <person name="Sabat G."/>
            <person name="Salamov A."/>
            <person name="Samejima M."/>
            <person name="Schmutz J."/>
            <person name="Slot J.C."/>
            <person name="St John F."/>
            <person name="Stenlid J."/>
            <person name="Sun H."/>
            <person name="Sun S."/>
            <person name="Syed K."/>
            <person name="Tsang A."/>
            <person name="Wiebenga A."/>
            <person name="Young D."/>
            <person name="Pisabarro A."/>
            <person name="Eastwood D.C."/>
            <person name="Martin F."/>
            <person name="Cullen D."/>
            <person name="Grigoriev I.V."/>
            <person name="Hibbett D.S."/>
        </authorList>
    </citation>
    <scope>NUCLEOTIDE SEQUENCE [LARGE SCALE GENOMIC DNA]</scope>
    <source>
        <strain evidence="4">TFB10046</strain>
    </source>
</reference>
<dbReference type="Gene3D" id="3.20.20.80">
    <property type="entry name" value="Glycosidases"/>
    <property type="match status" value="1"/>
</dbReference>
<feature type="compositionally biased region" description="Pro residues" evidence="1">
    <location>
        <begin position="361"/>
        <end position="388"/>
    </location>
</feature>
<dbReference type="OMA" id="ESHYITD"/>
<dbReference type="CDD" id="cd11577">
    <property type="entry name" value="GH71"/>
    <property type="match status" value="1"/>
</dbReference>
<evidence type="ECO:0008006" key="5">
    <source>
        <dbReference type="Google" id="ProtNLM"/>
    </source>
</evidence>
<keyword evidence="4" id="KW-1185">Reference proteome</keyword>
<gene>
    <name evidence="3" type="ORF">AURDEDRAFT_117617</name>
</gene>
<evidence type="ECO:0000256" key="2">
    <source>
        <dbReference type="SAM" id="SignalP"/>
    </source>
</evidence>
<evidence type="ECO:0000313" key="3">
    <source>
        <dbReference type="EMBL" id="EJD34565.1"/>
    </source>
</evidence>
<feature type="chain" id="PRO_5003740999" description="Glycoside hydrolase" evidence="2">
    <location>
        <begin position="23"/>
        <end position="511"/>
    </location>
</feature>
<keyword evidence="2" id="KW-0732">Signal</keyword>
<accession>J0WQ33</accession>
<feature type="signal peptide" evidence="2">
    <location>
        <begin position="1"/>
        <end position="22"/>
    </location>
</feature>
<dbReference type="Proteomes" id="UP000006514">
    <property type="component" value="Unassembled WGS sequence"/>
</dbReference>
<name>J0WQ33_AURST</name>
<dbReference type="KEGG" id="adl:AURDEDRAFT_117617"/>
<proteinExistence type="predicted"/>
<dbReference type="InterPro" id="IPR005197">
    <property type="entry name" value="Glyco_hydro_71"/>
</dbReference>
<dbReference type="OrthoDB" id="3257981at2759"/>
<protein>
    <recommendedName>
        <fullName evidence="5">Glycoside hydrolase</fullName>
    </recommendedName>
</protein>
<evidence type="ECO:0000256" key="1">
    <source>
        <dbReference type="SAM" id="MobiDB-lite"/>
    </source>
</evidence>
<dbReference type="eggNOG" id="ENOG502RTMK">
    <property type="taxonomic scope" value="Eukaryota"/>
</dbReference>
<organism evidence="3 4">
    <name type="scientific">Auricularia subglabra (strain TFB-10046 / SS5)</name>
    <name type="common">White-rot fungus</name>
    <name type="synonym">Auricularia delicata (strain TFB10046)</name>
    <dbReference type="NCBI Taxonomy" id="717982"/>
    <lineage>
        <taxon>Eukaryota</taxon>
        <taxon>Fungi</taxon>
        <taxon>Dikarya</taxon>
        <taxon>Basidiomycota</taxon>
        <taxon>Agaricomycotina</taxon>
        <taxon>Agaricomycetes</taxon>
        <taxon>Auriculariales</taxon>
        <taxon>Auriculariaceae</taxon>
        <taxon>Auricularia</taxon>
    </lineage>
</organism>
<dbReference type="AlphaFoldDB" id="J0WQ33"/>
<dbReference type="Pfam" id="PF03659">
    <property type="entry name" value="Glyco_hydro_71"/>
    <property type="match status" value="2"/>
</dbReference>
<feature type="region of interest" description="Disordered" evidence="1">
    <location>
        <begin position="332"/>
        <end position="392"/>
    </location>
</feature>
<dbReference type="InParanoid" id="J0WQ33"/>
<evidence type="ECO:0000313" key="4">
    <source>
        <dbReference type="Proteomes" id="UP000006514"/>
    </source>
</evidence>
<sequence length="511" mass="55558">MIYLSRSASLLALLSTARLATAQSVIAHYMAQQLYDYKEADITKDMQDAKAIGIEAFAMNIAAMDYEVDKIKMAYPIAEQLGFQLLYSFDTSYDWQAGDIVSLVAATANSSATYKWNGRPVISSFSPSGDPRGEDFWGGIKKALADQGVDAVLAPGLIKFRDPAKTQEFLDSFPSVEGFFNWWSWPEDKPGNLTTDTDLAYKAAVATRGGPYIMAVSPWQFKNINGEAWVESSDYIWKYRWEQAINEVKPDIIEIVTWNDYGESHYITDVNPVVNLGTDAPHYVTGVDHSAWQIPAKYYIKWFKSCGAAATRRARGFGKKRCGQNCDCSATLAPPASTPPAKPLPVPSSEPAPVPSSEEPAPSPTEAPLPEPTSAPVPSEPAPAPTPAPGSCAAPAIEEETIVYWYRQFPKDIECSGGGEVRNKDFVADEIFAYAMLKEPATIRIDAGASSGEFAVAAGTAIVSIPFPDTDETPFFQILRGEEVVKSGHGNMGIRHSGCDWGNFNPAVGSI</sequence>
<dbReference type="EMBL" id="JH687936">
    <property type="protein sequence ID" value="EJD34565.1"/>
    <property type="molecule type" value="Genomic_DNA"/>
</dbReference>